<accession>A0A917XQ37</accession>
<reference evidence="1" key="2">
    <citation type="submission" date="2020-09" db="EMBL/GenBank/DDBJ databases">
        <authorList>
            <person name="Sun Q."/>
            <person name="Zhou Y."/>
        </authorList>
    </citation>
    <scope>NUCLEOTIDE SEQUENCE</scope>
    <source>
        <strain evidence="1">CGMCC 4.7110</strain>
    </source>
</reference>
<gene>
    <name evidence="1" type="ORF">GCM10011578_096100</name>
</gene>
<evidence type="ECO:0000313" key="1">
    <source>
        <dbReference type="EMBL" id="GGN44781.1"/>
    </source>
</evidence>
<proteinExistence type="predicted"/>
<dbReference type="EMBL" id="BMML01000044">
    <property type="protein sequence ID" value="GGN44781.1"/>
    <property type="molecule type" value="Genomic_DNA"/>
</dbReference>
<evidence type="ECO:0000313" key="2">
    <source>
        <dbReference type="Proteomes" id="UP000653411"/>
    </source>
</evidence>
<protein>
    <submittedName>
        <fullName evidence="1">Uncharacterized protein</fullName>
    </submittedName>
</protein>
<sequence>MGAPRCVDRRSLASCAGSARPGIHGRGELIPVAGQDTVTVLLRRAAFWSGGGTRLLRQKRLELDGEGVVRDQPKLMVTREGVRGLIK</sequence>
<reference evidence="1" key="1">
    <citation type="journal article" date="2014" name="Int. J. Syst. Evol. Microbiol.">
        <title>Complete genome sequence of Corynebacterium casei LMG S-19264T (=DSM 44701T), isolated from a smear-ripened cheese.</title>
        <authorList>
            <consortium name="US DOE Joint Genome Institute (JGI-PGF)"/>
            <person name="Walter F."/>
            <person name="Albersmeier A."/>
            <person name="Kalinowski J."/>
            <person name="Ruckert C."/>
        </authorList>
    </citation>
    <scope>NUCLEOTIDE SEQUENCE</scope>
    <source>
        <strain evidence="1">CGMCC 4.7110</strain>
    </source>
</reference>
<name>A0A917XQ37_9ACTN</name>
<dbReference type="Proteomes" id="UP000653411">
    <property type="component" value="Unassembled WGS sequence"/>
</dbReference>
<dbReference type="AlphaFoldDB" id="A0A917XQ37"/>
<organism evidence="1 2">
    <name type="scientific">Streptomyces fuscichromogenes</name>
    <dbReference type="NCBI Taxonomy" id="1324013"/>
    <lineage>
        <taxon>Bacteria</taxon>
        <taxon>Bacillati</taxon>
        <taxon>Actinomycetota</taxon>
        <taxon>Actinomycetes</taxon>
        <taxon>Kitasatosporales</taxon>
        <taxon>Streptomycetaceae</taxon>
        <taxon>Streptomyces</taxon>
    </lineage>
</organism>
<keyword evidence="2" id="KW-1185">Reference proteome</keyword>
<comment type="caution">
    <text evidence="1">The sequence shown here is derived from an EMBL/GenBank/DDBJ whole genome shotgun (WGS) entry which is preliminary data.</text>
</comment>